<dbReference type="Proteomes" id="UP000590442">
    <property type="component" value="Unassembled WGS sequence"/>
</dbReference>
<comment type="caution">
    <text evidence="1">The sequence shown here is derived from an EMBL/GenBank/DDBJ whole genome shotgun (WGS) entry which is preliminary data.</text>
</comment>
<reference evidence="1 2" key="1">
    <citation type="submission" date="2020-03" db="EMBL/GenBank/DDBJ databases">
        <title>Genomic Encyclopedia of Type Strains, Phase IV (KMG-IV): sequencing the most valuable type-strain genomes for metagenomic binning, comparative biology and taxonomic classification.</title>
        <authorList>
            <person name="Goeker M."/>
        </authorList>
    </citation>
    <scope>NUCLEOTIDE SEQUENCE [LARGE SCALE GENOMIC DNA]</scope>
    <source>
        <strain evidence="1 2">DSM 29762</strain>
    </source>
</reference>
<evidence type="ECO:0000313" key="1">
    <source>
        <dbReference type="EMBL" id="NJB72696.1"/>
    </source>
</evidence>
<protein>
    <submittedName>
        <fullName evidence="1">Uncharacterized protein</fullName>
    </submittedName>
</protein>
<keyword evidence="2" id="KW-1185">Reference proteome</keyword>
<accession>A0A846QUS7</accession>
<organism evidence="1 2">
    <name type="scientific">Saonia flava</name>
    <dbReference type="NCBI Taxonomy" id="523696"/>
    <lineage>
        <taxon>Bacteria</taxon>
        <taxon>Pseudomonadati</taxon>
        <taxon>Bacteroidota</taxon>
        <taxon>Flavobacteriia</taxon>
        <taxon>Flavobacteriales</taxon>
        <taxon>Flavobacteriaceae</taxon>
        <taxon>Saonia</taxon>
    </lineage>
</organism>
<name>A0A846QUS7_9FLAO</name>
<dbReference type="EMBL" id="JAATJJ010000002">
    <property type="protein sequence ID" value="NJB72696.1"/>
    <property type="molecule type" value="Genomic_DNA"/>
</dbReference>
<proteinExistence type="predicted"/>
<gene>
    <name evidence="1" type="ORF">GGR42_003187</name>
</gene>
<dbReference type="AlphaFoldDB" id="A0A846QUS7"/>
<sequence length="59" mass="6627">MVISKIRAVKMPAPKPNIAIERTRDRTSDMLPNTFEDVGCFCNQTLFGAVLNFTLLEVL</sequence>
<evidence type="ECO:0000313" key="2">
    <source>
        <dbReference type="Proteomes" id="UP000590442"/>
    </source>
</evidence>